<evidence type="ECO:0000256" key="2">
    <source>
        <dbReference type="ARBA" id="ARBA00022857"/>
    </source>
</evidence>
<evidence type="ECO:0000313" key="5">
    <source>
        <dbReference type="EMBL" id="KZV96238.1"/>
    </source>
</evidence>
<dbReference type="GO" id="GO:0016491">
    <property type="term" value="F:oxidoreductase activity"/>
    <property type="evidence" value="ECO:0007669"/>
    <property type="project" value="UniProtKB-KW"/>
</dbReference>
<dbReference type="SUPFAM" id="SSF51735">
    <property type="entry name" value="NAD(P)-binding Rossmann-fold domains"/>
    <property type="match status" value="1"/>
</dbReference>
<accession>A0A165KF33</accession>
<name>A0A165KF33_EXIGL</name>
<keyword evidence="3" id="KW-0560">Oxidoreductase</keyword>
<dbReference type="GO" id="GO:0005634">
    <property type="term" value="C:nucleus"/>
    <property type="evidence" value="ECO:0007669"/>
    <property type="project" value="TreeGrafter"/>
</dbReference>
<feature type="domain" description="NmrA-like" evidence="4">
    <location>
        <begin position="4"/>
        <end position="301"/>
    </location>
</feature>
<proteinExistence type="inferred from homology"/>
<dbReference type="InterPro" id="IPR008030">
    <property type="entry name" value="NmrA-like"/>
</dbReference>
<reference evidence="5 6" key="1">
    <citation type="journal article" date="2016" name="Mol. Biol. Evol.">
        <title>Comparative Genomics of Early-Diverging Mushroom-Forming Fungi Provides Insights into the Origins of Lignocellulose Decay Capabilities.</title>
        <authorList>
            <person name="Nagy L.G."/>
            <person name="Riley R."/>
            <person name="Tritt A."/>
            <person name="Adam C."/>
            <person name="Daum C."/>
            <person name="Floudas D."/>
            <person name="Sun H."/>
            <person name="Yadav J.S."/>
            <person name="Pangilinan J."/>
            <person name="Larsson K.H."/>
            <person name="Matsuura K."/>
            <person name="Barry K."/>
            <person name="Labutti K."/>
            <person name="Kuo R."/>
            <person name="Ohm R.A."/>
            <person name="Bhattacharya S.S."/>
            <person name="Shirouzu T."/>
            <person name="Yoshinaga Y."/>
            <person name="Martin F.M."/>
            <person name="Grigoriev I.V."/>
            <person name="Hibbett D.S."/>
        </authorList>
    </citation>
    <scope>NUCLEOTIDE SEQUENCE [LARGE SCALE GENOMIC DNA]</scope>
    <source>
        <strain evidence="5 6">HHB12029</strain>
    </source>
</reference>
<evidence type="ECO:0000259" key="4">
    <source>
        <dbReference type="Pfam" id="PF05368"/>
    </source>
</evidence>
<dbReference type="Pfam" id="PF05368">
    <property type="entry name" value="NmrA"/>
    <property type="match status" value="1"/>
</dbReference>
<gene>
    <name evidence="5" type="ORF">EXIGLDRAFT_733600</name>
</gene>
<evidence type="ECO:0000256" key="1">
    <source>
        <dbReference type="ARBA" id="ARBA00006328"/>
    </source>
</evidence>
<keyword evidence="2" id="KW-0521">NADP</keyword>
<dbReference type="OrthoDB" id="419598at2759"/>
<dbReference type="EMBL" id="KV425945">
    <property type="protein sequence ID" value="KZV96238.1"/>
    <property type="molecule type" value="Genomic_DNA"/>
</dbReference>
<sequence>MSDKKIVTVFGATGAAGGSVARYFLKDGTFAVRAVTRNTSSAAAKALKAQGAEIVEADLSKPQTIPATLVGAYGVSANTDFWALLPHYGQDAAKTQAAEEAQGVALVDAAKAAGVKHFVWFTLPHANPVIPHFESKYQVELHLKASGVPYTTFYNAFYYENLVNEGFGMIKRLADGTLSLEIPTPADVHIPVYSVGQTGGWILSILKNPSEYIGKHVDAVVELITTKRIAAILSKTLHVTLKAKDVSKEEFEAMGTAGDLVAQEVFLIYPWFMKYAQPSNSVFDQAASRKVFPDASTFEEFVQSNDEFRKAIAKI</sequence>
<evidence type="ECO:0000313" key="6">
    <source>
        <dbReference type="Proteomes" id="UP000077266"/>
    </source>
</evidence>
<dbReference type="Gene3D" id="3.90.25.10">
    <property type="entry name" value="UDP-galactose 4-epimerase, domain 1"/>
    <property type="match status" value="1"/>
</dbReference>
<dbReference type="Proteomes" id="UP000077266">
    <property type="component" value="Unassembled WGS sequence"/>
</dbReference>
<dbReference type="PANTHER" id="PTHR42748:SF30">
    <property type="entry name" value="NMRA-LIKE DOMAIN-CONTAINING PROTEIN"/>
    <property type="match status" value="1"/>
</dbReference>
<dbReference type="PANTHER" id="PTHR42748">
    <property type="entry name" value="NITROGEN METABOLITE REPRESSION PROTEIN NMRA FAMILY MEMBER"/>
    <property type="match status" value="1"/>
</dbReference>
<dbReference type="STRING" id="1314781.A0A165KF33"/>
<dbReference type="InParanoid" id="A0A165KF33"/>
<dbReference type="CDD" id="cd05251">
    <property type="entry name" value="NmrA_like_SDR_a"/>
    <property type="match status" value="1"/>
</dbReference>
<dbReference type="Gene3D" id="3.40.50.720">
    <property type="entry name" value="NAD(P)-binding Rossmann-like Domain"/>
    <property type="match status" value="1"/>
</dbReference>
<dbReference type="AlphaFoldDB" id="A0A165KF33"/>
<protein>
    <submittedName>
        <fullName evidence="5">NAD(P)-binding protein</fullName>
    </submittedName>
</protein>
<organism evidence="5 6">
    <name type="scientific">Exidia glandulosa HHB12029</name>
    <dbReference type="NCBI Taxonomy" id="1314781"/>
    <lineage>
        <taxon>Eukaryota</taxon>
        <taxon>Fungi</taxon>
        <taxon>Dikarya</taxon>
        <taxon>Basidiomycota</taxon>
        <taxon>Agaricomycotina</taxon>
        <taxon>Agaricomycetes</taxon>
        <taxon>Auriculariales</taxon>
        <taxon>Exidiaceae</taxon>
        <taxon>Exidia</taxon>
    </lineage>
</organism>
<keyword evidence="6" id="KW-1185">Reference proteome</keyword>
<comment type="similarity">
    <text evidence="1">Belongs to the NmrA-type oxidoreductase family.</text>
</comment>
<dbReference type="InterPro" id="IPR036291">
    <property type="entry name" value="NAD(P)-bd_dom_sf"/>
</dbReference>
<dbReference type="InterPro" id="IPR051164">
    <property type="entry name" value="NmrA-like_oxidored"/>
</dbReference>
<evidence type="ECO:0000256" key="3">
    <source>
        <dbReference type="ARBA" id="ARBA00023002"/>
    </source>
</evidence>